<dbReference type="InterPro" id="IPR026272">
    <property type="entry name" value="SdpI"/>
</dbReference>
<evidence type="ECO:0000256" key="1">
    <source>
        <dbReference type="SAM" id="Phobius"/>
    </source>
</evidence>
<dbReference type="Pfam" id="PF07853">
    <property type="entry name" value="DUF1648"/>
    <property type="match status" value="1"/>
</dbReference>
<dbReference type="RefSeq" id="WP_091871884.1">
    <property type="nucleotide sequence ID" value="NZ_FOLD01000004.1"/>
</dbReference>
<keyword evidence="1" id="KW-1133">Transmembrane helix</keyword>
<feature type="transmembrane region" description="Helical" evidence="1">
    <location>
        <begin position="192"/>
        <end position="213"/>
    </location>
</feature>
<dbReference type="PIRSF" id="PIRSF038959">
    <property type="entry name" value="SdpI"/>
    <property type="match status" value="1"/>
</dbReference>
<organism evidence="3 4">
    <name type="scientific">Massilia yuzhufengensis</name>
    <dbReference type="NCBI Taxonomy" id="1164594"/>
    <lineage>
        <taxon>Bacteria</taxon>
        <taxon>Pseudomonadati</taxon>
        <taxon>Pseudomonadota</taxon>
        <taxon>Betaproteobacteria</taxon>
        <taxon>Burkholderiales</taxon>
        <taxon>Oxalobacteraceae</taxon>
        <taxon>Telluria group</taxon>
        <taxon>Massilia</taxon>
    </lineage>
</organism>
<sequence length="224" mass="25017">MNKTPTKPMWKRFLLLYLAVLLLTFNLALAVYEDLPSLIPLHWNASGEPDRWGGRAMVFLHSAVMLAVGALWMVLPKLSPARFKVDEFEATWWYVGMVTVSCLGYLQCMHLWGAWHPGFDADRAMLGGIGGFYVLAGNVTGKLRRNFWLGVRTPWTLSNDRVWYATHRFAAKTMVAGGVLALVVALAGWSRWLALAALAGGVLVPVVFSLVYYKRLERAGMLEA</sequence>
<dbReference type="InterPro" id="IPR012867">
    <property type="entry name" value="DUF1648"/>
</dbReference>
<dbReference type="InterPro" id="IPR025962">
    <property type="entry name" value="SdpI/YhfL"/>
</dbReference>
<feature type="transmembrane region" description="Helical" evidence="1">
    <location>
        <begin position="91"/>
        <end position="112"/>
    </location>
</feature>
<dbReference type="Proteomes" id="UP000198639">
    <property type="component" value="Unassembled WGS sequence"/>
</dbReference>
<dbReference type="OrthoDB" id="9808690at2"/>
<reference evidence="4" key="1">
    <citation type="submission" date="2016-10" db="EMBL/GenBank/DDBJ databases">
        <authorList>
            <person name="Varghese N."/>
            <person name="Submissions S."/>
        </authorList>
    </citation>
    <scope>NUCLEOTIDE SEQUENCE [LARGE SCALE GENOMIC DNA]</scope>
    <source>
        <strain evidence="4">CGMCC 1.12041</strain>
    </source>
</reference>
<keyword evidence="1" id="KW-0812">Transmembrane</keyword>
<protein>
    <submittedName>
        <fullName evidence="3">Uncharacterized membrane protein</fullName>
    </submittedName>
</protein>
<keyword evidence="4" id="KW-1185">Reference proteome</keyword>
<feature type="transmembrane region" description="Helical" evidence="1">
    <location>
        <begin position="162"/>
        <end position="186"/>
    </location>
</feature>
<feature type="transmembrane region" description="Helical" evidence="1">
    <location>
        <begin position="54"/>
        <end position="75"/>
    </location>
</feature>
<evidence type="ECO:0000313" key="4">
    <source>
        <dbReference type="Proteomes" id="UP000198639"/>
    </source>
</evidence>
<feature type="domain" description="DUF1648" evidence="2">
    <location>
        <begin position="20"/>
        <end position="65"/>
    </location>
</feature>
<evidence type="ECO:0000313" key="3">
    <source>
        <dbReference type="EMBL" id="SFC13360.1"/>
    </source>
</evidence>
<feature type="transmembrane region" description="Helical" evidence="1">
    <location>
        <begin position="124"/>
        <end position="141"/>
    </location>
</feature>
<dbReference type="STRING" id="1164594.SAMN05216204_10431"/>
<dbReference type="Pfam" id="PF13630">
    <property type="entry name" value="SdpI"/>
    <property type="match status" value="1"/>
</dbReference>
<accession>A0A1I1GWJ5</accession>
<dbReference type="PANTHER" id="PTHR37810:SF5">
    <property type="entry name" value="IMMUNITY PROTEIN SDPI"/>
    <property type="match status" value="1"/>
</dbReference>
<dbReference type="AlphaFoldDB" id="A0A1I1GWJ5"/>
<dbReference type="PANTHER" id="PTHR37810">
    <property type="entry name" value="IMMUNITY PROTEIN SDPI"/>
    <property type="match status" value="1"/>
</dbReference>
<evidence type="ECO:0000259" key="2">
    <source>
        <dbReference type="Pfam" id="PF07853"/>
    </source>
</evidence>
<keyword evidence="1" id="KW-0472">Membrane</keyword>
<dbReference type="EMBL" id="FOLD01000004">
    <property type="protein sequence ID" value="SFC13360.1"/>
    <property type="molecule type" value="Genomic_DNA"/>
</dbReference>
<gene>
    <name evidence="3" type="ORF">SAMN05216204_10431</name>
</gene>
<proteinExistence type="predicted"/>
<name>A0A1I1GWJ5_9BURK</name>
<dbReference type="GO" id="GO:0009636">
    <property type="term" value="P:response to toxic substance"/>
    <property type="evidence" value="ECO:0007669"/>
    <property type="project" value="TreeGrafter"/>
</dbReference>